<reference evidence="2" key="1">
    <citation type="journal article" date="2020" name="Stud. Mycol.">
        <title>101 Dothideomycetes genomes: a test case for predicting lifestyles and emergence of pathogens.</title>
        <authorList>
            <person name="Haridas S."/>
            <person name="Albert R."/>
            <person name="Binder M."/>
            <person name="Bloem J."/>
            <person name="Labutti K."/>
            <person name="Salamov A."/>
            <person name="Andreopoulos B."/>
            <person name="Baker S."/>
            <person name="Barry K."/>
            <person name="Bills G."/>
            <person name="Bluhm B."/>
            <person name="Cannon C."/>
            <person name="Castanera R."/>
            <person name="Culley D."/>
            <person name="Daum C."/>
            <person name="Ezra D."/>
            <person name="Gonzalez J."/>
            <person name="Henrissat B."/>
            <person name="Kuo A."/>
            <person name="Liang C."/>
            <person name="Lipzen A."/>
            <person name="Lutzoni F."/>
            <person name="Magnuson J."/>
            <person name="Mondo S."/>
            <person name="Nolan M."/>
            <person name="Ohm R."/>
            <person name="Pangilinan J."/>
            <person name="Park H.-J."/>
            <person name="Ramirez L."/>
            <person name="Alfaro M."/>
            <person name="Sun H."/>
            <person name="Tritt A."/>
            <person name="Yoshinaga Y."/>
            <person name="Zwiers L.-H."/>
            <person name="Turgeon B."/>
            <person name="Goodwin S."/>
            <person name="Spatafora J."/>
            <person name="Crous P."/>
            <person name="Grigoriev I."/>
        </authorList>
    </citation>
    <scope>NUCLEOTIDE SEQUENCE</scope>
    <source>
        <strain evidence="2">ATCC 36951</strain>
    </source>
</reference>
<dbReference type="AlphaFoldDB" id="A0A6A6C389"/>
<evidence type="ECO:0000259" key="1">
    <source>
        <dbReference type="Pfam" id="PF13924"/>
    </source>
</evidence>
<dbReference type="InterPro" id="IPR024311">
    <property type="entry name" value="Lipocalin-like"/>
</dbReference>
<dbReference type="Pfam" id="PF13924">
    <property type="entry name" value="Lipocalin_5"/>
    <property type="match status" value="1"/>
</dbReference>
<sequence length="168" mass="19107">MEKENVWSEYADTISGVWKCVSFEMFDGTGPKKTLIAKPHGENPLGRVSISPQGWLSAHLARPERMHRLRSGKPWQTAPDKEVAYVARGLSMYCGYLQLFKDKNGRLYWQTKVEIASDPGWMGGVQERNVTLLTEEGGKQFMVLEPVEERMSDDGSKTKAVLKWEKIE</sequence>
<dbReference type="EMBL" id="ML993628">
    <property type="protein sequence ID" value="KAF2160209.1"/>
    <property type="molecule type" value="Genomic_DNA"/>
</dbReference>
<keyword evidence="3" id="KW-1185">Reference proteome</keyword>
<protein>
    <recommendedName>
        <fullName evidence="1">Lipocalin-like domain-containing protein</fullName>
    </recommendedName>
</protein>
<accession>A0A6A6C389</accession>
<feature type="domain" description="Lipocalin-like" evidence="1">
    <location>
        <begin position="16"/>
        <end position="167"/>
    </location>
</feature>
<dbReference type="OrthoDB" id="3904217at2759"/>
<evidence type="ECO:0000313" key="2">
    <source>
        <dbReference type="EMBL" id="KAF2160209.1"/>
    </source>
</evidence>
<proteinExistence type="predicted"/>
<evidence type="ECO:0000313" key="3">
    <source>
        <dbReference type="Proteomes" id="UP000799537"/>
    </source>
</evidence>
<gene>
    <name evidence="2" type="ORF">M409DRAFT_29294</name>
</gene>
<dbReference type="Proteomes" id="UP000799537">
    <property type="component" value="Unassembled WGS sequence"/>
</dbReference>
<name>A0A6A6C389_ZASCE</name>
<dbReference type="RefSeq" id="XP_033661098.1">
    <property type="nucleotide sequence ID" value="XM_033809399.1"/>
</dbReference>
<organism evidence="2 3">
    <name type="scientific">Zasmidium cellare ATCC 36951</name>
    <dbReference type="NCBI Taxonomy" id="1080233"/>
    <lineage>
        <taxon>Eukaryota</taxon>
        <taxon>Fungi</taxon>
        <taxon>Dikarya</taxon>
        <taxon>Ascomycota</taxon>
        <taxon>Pezizomycotina</taxon>
        <taxon>Dothideomycetes</taxon>
        <taxon>Dothideomycetidae</taxon>
        <taxon>Mycosphaerellales</taxon>
        <taxon>Mycosphaerellaceae</taxon>
        <taxon>Zasmidium</taxon>
    </lineage>
</organism>
<dbReference type="GeneID" id="54562671"/>